<dbReference type="AlphaFoldDB" id="A0A401V0D3"/>
<dbReference type="Proteomes" id="UP000288246">
    <property type="component" value="Unassembled WGS sequence"/>
</dbReference>
<dbReference type="InterPro" id="IPR036388">
    <property type="entry name" value="WH-like_DNA-bd_sf"/>
</dbReference>
<evidence type="ECO:0000259" key="2">
    <source>
        <dbReference type="Pfam" id="PF03551"/>
    </source>
</evidence>
<evidence type="ECO:0000313" key="4">
    <source>
        <dbReference type="Proteomes" id="UP000288246"/>
    </source>
</evidence>
<keyword evidence="1" id="KW-0175">Coiled coil</keyword>
<dbReference type="Gene3D" id="1.10.10.10">
    <property type="entry name" value="Winged helix-like DNA-binding domain superfamily/Winged helix DNA-binding domain"/>
    <property type="match status" value="1"/>
</dbReference>
<dbReference type="PANTHER" id="PTHR33169:SF27">
    <property type="entry name" value="TRANSCRIPTIONAL REGULATOR PADR FAMILY PROTEIN"/>
    <property type="match status" value="1"/>
</dbReference>
<dbReference type="OrthoDB" id="8443918at2"/>
<feature type="domain" description="Transcription regulator PadR N-terminal" evidence="2">
    <location>
        <begin position="11"/>
        <end position="86"/>
    </location>
</feature>
<accession>A0A401V0D3</accession>
<sequence length="207" mass="23594">MPELSAVAVLVLGLLREHPRHPYDVFQTLVERRDTRLVRVNPGAVYHAVERLARDGLVEALGTERSGNRPERTTYRLTDAGRSAYERRLASFLGDDHPVHPVFSVGLAEAVDLPRDVVRDALVRRREREAERLAELESAYTRVRAQGLPRRHLLDVEHDVAHLRHEVEWLDRTVAELDDDALGWDDPFPAAFLEARHRRPAATATSR</sequence>
<dbReference type="RefSeq" id="WP_124342907.1">
    <property type="nucleotide sequence ID" value="NZ_BHYL01000145.1"/>
</dbReference>
<dbReference type="SUPFAM" id="SSF46785">
    <property type="entry name" value="Winged helix' DNA-binding domain"/>
    <property type="match status" value="1"/>
</dbReference>
<evidence type="ECO:0000256" key="1">
    <source>
        <dbReference type="SAM" id="Coils"/>
    </source>
</evidence>
<dbReference type="InterPro" id="IPR005149">
    <property type="entry name" value="Tscrpt_reg_PadR_N"/>
</dbReference>
<gene>
    <name evidence="3" type="ORF">CTKZ_19610</name>
</gene>
<comment type="caution">
    <text evidence="3">The sequence shown here is derived from an EMBL/GenBank/DDBJ whole genome shotgun (WGS) entry which is preliminary data.</text>
</comment>
<protein>
    <submittedName>
        <fullName evidence="3">PadR family transcriptional regulator</fullName>
    </submittedName>
</protein>
<reference evidence="3 4" key="1">
    <citation type="submission" date="2018-11" db="EMBL/GenBank/DDBJ databases">
        <title>Draft genome sequence of Cellulomonas takizawaensis strain TKZ-21.</title>
        <authorList>
            <person name="Yamamura H."/>
            <person name="Hayashi T."/>
            <person name="Hamada M."/>
            <person name="Serisawa Y."/>
            <person name="Matsuyama K."/>
            <person name="Nakagawa Y."/>
            <person name="Otoguro M."/>
            <person name="Yanagida F."/>
            <person name="Hayakawa M."/>
        </authorList>
    </citation>
    <scope>NUCLEOTIDE SEQUENCE [LARGE SCALE GENOMIC DNA]</scope>
    <source>
        <strain evidence="3 4">TKZ-21</strain>
    </source>
</reference>
<keyword evidence="4" id="KW-1185">Reference proteome</keyword>
<name>A0A401V0D3_9CELL</name>
<evidence type="ECO:0000313" key="3">
    <source>
        <dbReference type="EMBL" id="GCD20399.1"/>
    </source>
</evidence>
<dbReference type="Pfam" id="PF03551">
    <property type="entry name" value="PadR"/>
    <property type="match status" value="1"/>
</dbReference>
<feature type="coiled-coil region" evidence="1">
    <location>
        <begin position="119"/>
        <end position="146"/>
    </location>
</feature>
<proteinExistence type="predicted"/>
<dbReference type="InterPro" id="IPR052509">
    <property type="entry name" value="Metal_resp_DNA-bind_regulator"/>
</dbReference>
<dbReference type="InterPro" id="IPR036390">
    <property type="entry name" value="WH_DNA-bd_sf"/>
</dbReference>
<dbReference type="EMBL" id="BHYL01000145">
    <property type="protein sequence ID" value="GCD20399.1"/>
    <property type="molecule type" value="Genomic_DNA"/>
</dbReference>
<dbReference type="PANTHER" id="PTHR33169">
    <property type="entry name" value="PADR-FAMILY TRANSCRIPTIONAL REGULATOR"/>
    <property type="match status" value="1"/>
</dbReference>
<organism evidence="3 4">
    <name type="scientific">Cellulomonas algicola</name>
    <dbReference type="NCBI Taxonomy" id="2071633"/>
    <lineage>
        <taxon>Bacteria</taxon>
        <taxon>Bacillati</taxon>
        <taxon>Actinomycetota</taxon>
        <taxon>Actinomycetes</taxon>
        <taxon>Micrococcales</taxon>
        <taxon>Cellulomonadaceae</taxon>
        <taxon>Cellulomonas</taxon>
    </lineage>
</organism>